<accession>A0AAV5WD61</accession>
<evidence type="ECO:0000256" key="1">
    <source>
        <dbReference type="SAM" id="MobiDB-lite"/>
    </source>
</evidence>
<protein>
    <submittedName>
        <fullName evidence="2">Uncharacterized protein</fullName>
    </submittedName>
</protein>
<reference evidence="2" key="1">
    <citation type="submission" date="2023-10" db="EMBL/GenBank/DDBJ databases">
        <title>Genome assembly of Pristionchus species.</title>
        <authorList>
            <person name="Yoshida K."/>
            <person name="Sommer R.J."/>
        </authorList>
    </citation>
    <scope>NUCLEOTIDE SEQUENCE</scope>
    <source>
        <strain evidence="2">RS5133</strain>
    </source>
</reference>
<sequence length="320" mass="36665">MPFPQMRVSSRSKRGLPPAKTDVTPPDKREKKKEVEEKVVDQTVKEPQPAPTKRAEKINQLGYFPLRALPDPIIVKILANFTIFERRSLRFDGKLDRLDAQVGNLSTVGDLYITTDEAGSTFRCPRYPIGKGLSVLKMDMKGILARMAPYIRKADYEYVEVKCDKSDSLHAELLTAWRNSKIWTLKVDCKYNKANKHSELSQVFTDSYLVDFVKEKFRVYLNILCTELTGEGVLHVFKNMGGRLSHFGFYVRSIKVVEDLFAAAHIEKDKNGKWKIRDKKVLSSFMTRDGVFHLRDGSSKMQISPDSSIGRKGVHVWMER</sequence>
<name>A0AAV5WD61_9BILA</name>
<feature type="region of interest" description="Disordered" evidence="1">
    <location>
        <begin position="1"/>
        <end position="53"/>
    </location>
</feature>
<evidence type="ECO:0000313" key="2">
    <source>
        <dbReference type="EMBL" id="GMT30211.1"/>
    </source>
</evidence>
<comment type="caution">
    <text evidence="2">The sequence shown here is derived from an EMBL/GenBank/DDBJ whole genome shotgun (WGS) entry which is preliminary data.</text>
</comment>
<proteinExistence type="predicted"/>
<dbReference type="EMBL" id="BTSY01000005">
    <property type="protein sequence ID" value="GMT30211.1"/>
    <property type="molecule type" value="Genomic_DNA"/>
</dbReference>
<keyword evidence="3" id="KW-1185">Reference proteome</keyword>
<gene>
    <name evidence="2" type="ORF">PFISCL1PPCAC_21508</name>
</gene>
<dbReference type="Proteomes" id="UP001432322">
    <property type="component" value="Unassembled WGS sequence"/>
</dbReference>
<evidence type="ECO:0000313" key="3">
    <source>
        <dbReference type="Proteomes" id="UP001432322"/>
    </source>
</evidence>
<dbReference type="AlphaFoldDB" id="A0AAV5WD61"/>
<organism evidence="2 3">
    <name type="scientific">Pristionchus fissidentatus</name>
    <dbReference type="NCBI Taxonomy" id="1538716"/>
    <lineage>
        <taxon>Eukaryota</taxon>
        <taxon>Metazoa</taxon>
        <taxon>Ecdysozoa</taxon>
        <taxon>Nematoda</taxon>
        <taxon>Chromadorea</taxon>
        <taxon>Rhabditida</taxon>
        <taxon>Rhabditina</taxon>
        <taxon>Diplogasteromorpha</taxon>
        <taxon>Diplogasteroidea</taxon>
        <taxon>Neodiplogasteridae</taxon>
        <taxon>Pristionchus</taxon>
    </lineage>
</organism>
<feature type="compositionally biased region" description="Basic and acidic residues" evidence="1">
    <location>
        <begin position="25"/>
        <end position="44"/>
    </location>
</feature>